<keyword evidence="6 12" id="KW-0067">ATP-binding</keyword>
<dbReference type="Pfam" id="PF00122">
    <property type="entry name" value="E1-E2_ATPase"/>
    <property type="match status" value="1"/>
</dbReference>
<reference evidence="15" key="1">
    <citation type="journal article" date="2019" name="Int. J. Syst. Evol. Microbiol.">
        <title>The Global Catalogue of Microorganisms (GCM) 10K type strain sequencing project: providing services to taxonomists for standard genome sequencing and annotation.</title>
        <authorList>
            <consortium name="The Broad Institute Genomics Platform"/>
            <consortium name="The Broad Institute Genome Sequencing Center for Infectious Disease"/>
            <person name="Wu L."/>
            <person name="Ma J."/>
        </authorList>
    </citation>
    <scope>NUCLEOTIDE SEQUENCE [LARGE SCALE GENOMIC DNA]</scope>
    <source>
        <strain evidence="15">CCUG 59685</strain>
    </source>
</reference>
<evidence type="ECO:0000313" key="15">
    <source>
        <dbReference type="Proteomes" id="UP001597106"/>
    </source>
</evidence>
<accession>A0ABW3GJQ6</accession>
<feature type="domain" description="HMA" evidence="13">
    <location>
        <begin position="42"/>
        <end position="106"/>
    </location>
</feature>
<dbReference type="SFLD" id="SFLDS00003">
    <property type="entry name" value="Haloacid_Dehalogenase"/>
    <property type="match status" value="1"/>
</dbReference>
<evidence type="ECO:0000313" key="14">
    <source>
        <dbReference type="EMBL" id="MFD0929970.1"/>
    </source>
</evidence>
<comment type="subcellular location">
    <subcellularLocation>
        <location evidence="12">Cell membrane</location>
    </subcellularLocation>
    <subcellularLocation>
        <location evidence="1">Membrane</location>
        <topology evidence="1">Multi-pass membrane protein</topology>
    </subcellularLocation>
</comment>
<evidence type="ECO:0000256" key="8">
    <source>
        <dbReference type="ARBA" id="ARBA00022989"/>
    </source>
</evidence>
<dbReference type="InterPro" id="IPR059000">
    <property type="entry name" value="ATPase_P-type_domA"/>
</dbReference>
<dbReference type="Proteomes" id="UP001597106">
    <property type="component" value="Unassembled WGS sequence"/>
</dbReference>
<name>A0ABW3GJQ6_9PROT</name>
<evidence type="ECO:0000256" key="9">
    <source>
        <dbReference type="ARBA" id="ARBA00023136"/>
    </source>
</evidence>
<keyword evidence="4 12" id="KW-0479">Metal-binding</keyword>
<dbReference type="CDD" id="cd00371">
    <property type="entry name" value="HMA"/>
    <property type="match status" value="1"/>
</dbReference>
<evidence type="ECO:0000259" key="13">
    <source>
        <dbReference type="PROSITE" id="PS50846"/>
    </source>
</evidence>
<evidence type="ECO:0000256" key="1">
    <source>
        <dbReference type="ARBA" id="ARBA00004141"/>
    </source>
</evidence>
<keyword evidence="7" id="KW-1278">Translocase</keyword>
<dbReference type="RefSeq" id="WP_368667978.1">
    <property type="nucleotide sequence ID" value="NZ_JBHTJW010000002.1"/>
</dbReference>
<organism evidence="14 15">
    <name type="scientific">Methylophilus glucosoxydans</name>
    <dbReference type="NCBI Taxonomy" id="752553"/>
    <lineage>
        <taxon>Bacteria</taxon>
        <taxon>Pseudomonadati</taxon>
        <taxon>Pseudomonadota</taxon>
        <taxon>Betaproteobacteria</taxon>
        <taxon>Nitrosomonadales</taxon>
        <taxon>Methylophilaceae</taxon>
        <taxon>Methylophilus</taxon>
    </lineage>
</organism>
<dbReference type="Gene3D" id="3.30.70.100">
    <property type="match status" value="1"/>
</dbReference>
<dbReference type="InterPro" id="IPR023299">
    <property type="entry name" value="ATPase_P-typ_cyto_dom_N"/>
</dbReference>
<dbReference type="InterPro" id="IPR023214">
    <property type="entry name" value="HAD_sf"/>
</dbReference>
<dbReference type="PANTHER" id="PTHR48085:SF5">
    <property type="entry name" value="CADMIUM_ZINC-TRANSPORTING ATPASE HMA4-RELATED"/>
    <property type="match status" value="1"/>
</dbReference>
<dbReference type="Gene3D" id="3.40.1110.10">
    <property type="entry name" value="Calcium-transporting ATPase, cytoplasmic domain N"/>
    <property type="match status" value="1"/>
</dbReference>
<dbReference type="NCBIfam" id="TIGR01494">
    <property type="entry name" value="ATPase_P-type"/>
    <property type="match status" value="1"/>
</dbReference>
<evidence type="ECO:0000256" key="11">
    <source>
        <dbReference type="ARBA" id="ARBA00047308"/>
    </source>
</evidence>
<dbReference type="Pfam" id="PF00702">
    <property type="entry name" value="Hydrolase"/>
    <property type="match status" value="1"/>
</dbReference>
<dbReference type="InterPro" id="IPR051014">
    <property type="entry name" value="Cation_Transport_ATPase_IB"/>
</dbReference>
<evidence type="ECO:0000256" key="10">
    <source>
        <dbReference type="ARBA" id="ARBA00039097"/>
    </source>
</evidence>
<comment type="catalytic activity">
    <reaction evidence="11">
        <text>Zn(2+)(in) + ATP + H2O = Zn(2+)(out) + ADP + phosphate + H(+)</text>
        <dbReference type="Rhea" id="RHEA:20621"/>
        <dbReference type="ChEBI" id="CHEBI:15377"/>
        <dbReference type="ChEBI" id="CHEBI:15378"/>
        <dbReference type="ChEBI" id="CHEBI:29105"/>
        <dbReference type="ChEBI" id="CHEBI:30616"/>
        <dbReference type="ChEBI" id="CHEBI:43474"/>
        <dbReference type="ChEBI" id="CHEBI:456216"/>
        <dbReference type="EC" id="7.2.2.12"/>
    </reaction>
</comment>
<dbReference type="InterPro" id="IPR008250">
    <property type="entry name" value="ATPase_P-typ_transduc_dom_A_sf"/>
</dbReference>
<keyword evidence="8 12" id="KW-1133">Transmembrane helix</keyword>
<keyword evidence="5 12" id="KW-0547">Nucleotide-binding</keyword>
<dbReference type="PROSITE" id="PS00154">
    <property type="entry name" value="ATPASE_E1_E2"/>
    <property type="match status" value="1"/>
</dbReference>
<dbReference type="PRINTS" id="PR00119">
    <property type="entry name" value="CATATPASE"/>
</dbReference>
<dbReference type="SUPFAM" id="SSF55008">
    <property type="entry name" value="HMA, heavy metal-associated domain"/>
    <property type="match status" value="1"/>
</dbReference>
<dbReference type="PANTHER" id="PTHR48085">
    <property type="entry name" value="CADMIUM/ZINC-TRANSPORTING ATPASE HMA2-RELATED"/>
    <property type="match status" value="1"/>
</dbReference>
<dbReference type="EMBL" id="JBHTJW010000002">
    <property type="protein sequence ID" value="MFD0929970.1"/>
    <property type="molecule type" value="Genomic_DNA"/>
</dbReference>
<dbReference type="InterPro" id="IPR006121">
    <property type="entry name" value="HMA_dom"/>
</dbReference>
<feature type="transmembrane region" description="Helical" evidence="12">
    <location>
        <begin position="154"/>
        <end position="174"/>
    </location>
</feature>
<keyword evidence="15" id="KW-1185">Reference proteome</keyword>
<feature type="transmembrane region" description="Helical" evidence="12">
    <location>
        <begin position="391"/>
        <end position="417"/>
    </location>
</feature>
<dbReference type="PRINTS" id="PR00941">
    <property type="entry name" value="CDATPASE"/>
</dbReference>
<dbReference type="NCBIfam" id="TIGR01525">
    <property type="entry name" value="ATPase-IB_hvy"/>
    <property type="match status" value="1"/>
</dbReference>
<dbReference type="SFLD" id="SFLDG00002">
    <property type="entry name" value="C1.7:_P-type_atpase_like"/>
    <property type="match status" value="1"/>
</dbReference>
<feature type="transmembrane region" description="Helical" evidence="12">
    <location>
        <begin position="693"/>
        <end position="714"/>
    </location>
</feature>
<dbReference type="SUPFAM" id="SSF56784">
    <property type="entry name" value="HAD-like"/>
    <property type="match status" value="1"/>
</dbReference>
<evidence type="ECO:0000256" key="4">
    <source>
        <dbReference type="ARBA" id="ARBA00022723"/>
    </source>
</evidence>
<keyword evidence="3 12" id="KW-0812">Transmembrane</keyword>
<proteinExistence type="inferred from homology"/>
<evidence type="ECO:0000256" key="7">
    <source>
        <dbReference type="ARBA" id="ARBA00022967"/>
    </source>
</evidence>
<dbReference type="InterPro" id="IPR001757">
    <property type="entry name" value="P_typ_ATPase"/>
</dbReference>
<dbReference type="PROSITE" id="PS50846">
    <property type="entry name" value="HMA_2"/>
    <property type="match status" value="1"/>
</dbReference>
<keyword evidence="9 12" id="KW-0472">Membrane</keyword>
<feature type="transmembrane region" description="Helical" evidence="12">
    <location>
        <begin position="720"/>
        <end position="741"/>
    </location>
</feature>
<dbReference type="InterPro" id="IPR018303">
    <property type="entry name" value="ATPase_P-typ_P_site"/>
</dbReference>
<dbReference type="SUPFAM" id="SSF81665">
    <property type="entry name" value="Calcium ATPase, transmembrane domain M"/>
    <property type="match status" value="1"/>
</dbReference>
<evidence type="ECO:0000256" key="3">
    <source>
        <dbReference type="ARBA" id="ARBA00022692"/>
    </source>
</evidence>
<dbReference type="Pfam" id="PF00403">
    <property type="entry name" value="HMA"/>
    <property type="match status" value="1"/>
</dbReference>
<evidence type="ECO:0000256" key="6">
    <source>
        <dbReference type="ARBA" id="ARBA00022840"/>
    </source>
</evidence>
<gene>
    <name evidence="14" type="ORF">ACFQ1T_09290</name>
</gene>
<evidence type="ECO:0000256" key="2">
    <source>
        <dbReference type="ARBA" id="ARBA00006024"/>
    </source>
</evidence>
<dbReference type="InterPro" id="IPR036163">
    <property type="entry name" value="HMA_dom_sf"/>
</dbReference>
<evidence type="ECO:0000256" key="12">
    <source>
        <dbReference type="RuleBase" id="RU362081"/>
    </source>
</evidence>
<comment type="similarity">
    <text evidence="2 12">Belongs to the cation transport ATPase (P-type) (TC 3.A.3) family. Type IB subfamily.</text>
</comment>
<dbReference type="SFLD" id="SFLDF00027">
    <property type="entry name" value="p-type_atpase"/>
    <property type="match status" value="1"/>
</dbReference>
<evidence type="ECO:0000256" key="5">
    <source>
        <dbReference type="ARBA" id="ARBA00022741"/>
    </source>
</evidence>
<dbReference type="InterPro" id="IPR023298">
    <property type="entry name" value="ATPase_P-typ_TM_dom_sf"/>
</dbReference>
<dbReference type="EC" id="7.2.2.12" evidence="10"/>
<dbReference type="InterPro" id="IPR027256">
    <property type="entry name" value="P-typ_ATPase_IB"/>
</dbReference>
<dbReference type="NCBIfam" id="TIGR01511">
    <property type="entry name" value="ATPase-IB1_Cu"/>
    <property type="match status" value="1"/>
</dbReference>
<dbReference type="InterPro" id="IPR036412">
    <property type="entry name" value="HAD-like_sf"/>
</dbReference>
<sequence>MNSSKNHKNENVPCPDCMDKGSTKVAGISEDSSLHSVSADDNAARFRIPSMDCASEESEIRRALAKIDGIKSLRFNLGARELIINADADSIQLAVEAIKKAGFNSELISDAESFESGSELSKGFWNTWGRPISGLILAVIAEVLEFAYPDIQEIKYLGMALASISIILAGLDVYVKGLKAFGDGRLNINALMTVAVTGAFLIGQWPEAAMVMALYAIAEAIEAKAVDRARNAIKSLMELTPEDAEVLQPDGAWKRELVKDIPIDAKVRIRPGERIPLDGIVISGQSAIDQSPVTGESLPVDKSPNDEVFAGTINQAAELEIRITSLASNSTISRIINAVEEAQGARAPTQRFVDAFAAFYTPAVFVLALIVALWMPFLLEWTWMKSIYKALVLLVIACPCALVISTPVTVVSGLAAAARRGILIKGGVYLEEARKIKAVALDKTGTITEGKPKLSNFEVFDLQADSAELKGIAKSLASRSDHPVSKAIAEGLSAQAKEVKNFKAIAGRGVQGRIADTTYFLGNHRWIEELELCTPEIEAQLSILENTGRTVSLLATTEKVLAVCAVADTIKASSKAAVSELILLGVTPIMLTGDNAATAKTVGVQAGITEVKGNLLPEDKLKEIESLQKQFGVTAMTGDGINDAPSLARADIGFAMGAAGTHTAMEAADILVMNDDLRRLPETIRLSKQTHAILWQNIVLALGIKFVFLFLALFENASMWMAVFADMGASLIVVFNGLRLITFKPKSKS</sequence>
<feature type="transmembrane region" description="Helical" evidence="12">
    <location>
        <begin position="356"/>
        <end position="379"/>
    </location>
</feature>
<keyword evidence="12" id="KW-1003">Cell membrane</keyword>
<dbReference type="InterPro" id="IPR044492">
    <property type="entry name" value="P_typ_ATPase_HD_dom"/>
</dbReference>
<dbReference type="Gene3D" id="2.70.150.10">
    <property type="entry name" value="Calcium-transporting ATPase, cytoplasmic transduction domain A"/>
    <property type="match status" value="1"/>
</dbReference>
<dbReference type="Gene3D" id="3.40.50.1000">
    <property type="entry name" value="HAD superfamily/HAD-like"/>
    <property type="match status" value="1"/>
</dbReference>
<dbReference type="SUPFAM" id="SSF81653">
    <property type="entry name" value="Calcium ATPase, transduction domain A"/>
    <property type="match status" value="1"/>
</dbReference>
<protein>
    <recommendedName>
        <fullName evidence="10">P-type Zn(2+) transporter</fullName>
        <ecNumber evidence="10">7.2.2.12</ecNumber>
    </recommendedName>
</protein>
<comment type="caution">
    <text evidence="14">The sequence shown here is derived from an EMBL/GenBank/DDBJ whole genome shotgun (WGS) entry which is preliminary data.</text>
</comment>